<dbReference type="SUPFAM" id="SSF52402">
    <property type="entry name" value="Adenine nucleotide alpha hydrolases-like"/>
    <property type="match status" value="1"/>
</dbReference>
<gene>
    <name evidence="9" type="ORF">MA20_38320</name>
</gene>
<dbReference type="PANTHER" id="PTHR43284:SF1">
    <property type="entry name" value="ASPARAGINE SYNTHETASE"/>
    <property type="match status" value="1"/>
</dbReference>
<name>A0A0A3XJI9_BRAJP</name>
<dbReference type="EC" id="6.3.5.4" evidence="3"/>
<dbReference type="Proteomes" id="UP000030377">
    <property type="component" value="Unassembled WGS sequence"/>
</dbReference>
<feature type="domain" description="Asparagine synthetase" evidence="7">
    <location>
        <begin position="212"/>
        <end position="567"/>
    </location>
</feature>
<proteinExistence type="inferred from homology"/>
<evidence type="ECO:0000256" key="3">
    <source>
        <dbReference type="ARBA" id="ARBA00012737"/>
    </source>
</evidence>
<comment type="caution">
    <text evidence="9">The sequence shown here is derived from an EMBL/GenBank/DDBJ whole genome shotgun (WGS) entry which is preliminary data.</text>
</comment>
<dbReference type="Pfam" id="PF00733">
    <property type="entry name" value="Asn_synthase"/>
    <property type="match status" value="1"/>
</dbReference>
<protein>
    <recommendedName>
        <fullName evidence="3">asparagine synthase (glutamine-hydrolyzing)</fullName>
        <ecNumber evidence="3">6.3.5.4</ecNumber>
    </recommendedName>
</protein>
<comment type="catalytic activity">
    <reaction evidence="6">
        <text>L-aspartate + L-glutamine + ATP + H2O = L-asparagine + L-glutamate + AMP + diphosphate + H(+)</text>
        <dbReference type="Rhea" id="RHEA:12228"/>
        <dbReference type="ChEBI" id="CHEBI:15377"/>
        <dbReference type="ChEBI" id="CHEBI:15378"/>
        <dbReference type="ChEBI" id="CHEBI:29985"/>
        <dbReference type="ChEBI" id="CHEBI:29991"/>
        <dbReference type="ChEBI" id="CHEBI:30616"/>
        <dbReference type="ChEBI" id="CHEBI:33019"/>
        <dbReference type="ChEBI" id="CHEBI:58048"/>
        <dbReference type="ChEBI" id="CHEBI:58359"/>
        <dbReference type="ChEBI" id="CHEBI:456215"/>
        <dbReference type="EC" id="6.3.5.4"/>
    </reaction>
</comment>
<dbReference type="Pfam" id="PF13537">
    <property type="entry name" value="GATase_7"/>
    <property type="match status" value="1"/>
</dbReference>
<dbReference type="AlphaFoldDB" id="A0A0A3XJI9"/>
<evidence type="ECO:0000313" key="10">
    <source>
        <dbReference type="Proteomes" id="UP000030377"/>
    </source>
</evidence>
<comment type="similarity">
    <text evidence="2">Belongs to the asparagine synthetase family.</text>
</comment>
<dbReference type="InterPro" id="IPR006426">
    <property type="entry name" value="Asn_synth_AEB"/>
</dbReference>
<comment type="pathway">
    <text evidence="1">Amino-acid biosynthesis; L-asparagine biosynthesis; L-asparagine from L-aspartate (L-Gln route): step 1/1.</text>
</comment>
<evidence type="ECO:0000313" key="9">
    <source>
        <dbReference type="EMBL" id="KGT74542.1"/>
    </source>
</evidence>
<accession>A0A0A3XJI9</accession>
<dbReference type="Gene3D" id="3.60.20.10">
    <property type="entry name" value="Glutamine Phosphoribosylpyrophosphate, subunit 1, domain 1"/>
    <property type="match status" value="1"/>
</dbReference>
<dbReference type="PANTHER" id="PTHR43284">
    <property type="entry name" value="ASPARAGINE SYNTHETASE (GLUTAMINE-HYDROLYZING)"/>
    <property type="match status" value="1"/>
</dbReference>
<evidence type="ECO:0000256" key="2">
    <source>
        <dbReference type="ARBA" id="ARBA00005752"/>
    </source>
</evidence>
<dbReference type="PIRSF" id="PIRSF001589">
    <property type="entry name" value="Asn_synthetase_glu-h"/>
    <property type="match status" value="1"/>
</dbReference>
<dbReference type="GO" id="GO:0006529">
    <property type="term" value="P:asparagine biosynthetic process"/>
    <property type="evidence" value="ECO:0007669"/>
    <property type="project" value="InterPro"/>
</dbReference>
<feature type="domain" description="Glutamine amidotransferase type-2" evidence="8">
    <location>
        <begin position="79"/>
        <end position="140"/>
    </location>
</feature>
<dbReference type="InterPro" id="IPR029055">
    <property type="entry name" value="Ntn_hydrolases_N"/>
</dbReference>
<sequence length="590" mass="64848">MSSMCGFVGRIDGSLMRRMGRLLPQGGSEVHIWEYGPAHFAIRAGSDGGLARSGNTLIASTGHLLNTEGVSLSVHDVAEGYRRQGIQFFDDLDGHYAIAVWDASLCSLVLARDPFGVMPLVFAQGKDWTAFATHYKALLAVSQISSEPDLPAINTFLYNGWAPPGRTFFNDIRPVLPGSAVIVGLEAPKIVRTKPRPCEYEAPSQPVSPKAVLEAVERSVNAYAHDATGRIGVSLSGGVDSALIAALLRKRLPGTRLCTFTVGHGESDPDIAGARQTSSVLGTCHHEIIVRPKDLIELLPTTVWCLEDPGGYDEFPQLYALARGAVGKVDTLFSGNMCDTLFAGMPAHRRLWLGRHVPGAKRLLRELRSAECSGTLPASWLARAIFRATKGSHPLPAPCKAGQNQSRLATEEMTFVDEDAPLFRMLGSALASWDNRMGAQEVLAAEFGLKSCMPYASKHLIDLALRIPDRQKVGPTQVKAILRKAAELVLPRVVTHRKKYIQQFQYDADMADVIDDLYSRLFAPGRRARVRIVNLADVERLLRRGKRPYQPVEVRWLWNAITAEIWAQQFVDRREDFLGDARKDIGPISL</sequence>
<dbReference type="InterPro" id="IPR017932">
    <property type="entry name" value="GATase_2_dom"/>
</dbReference>
<evidence type="ECO:0000256" key="5">
    <source>
        <dbReference type="ARBA" id="ARBA00022840"/>
    </source>
</evidence>
<evidence type="ECO:0000259" key="7">
    <source>
        <dbReference type="Pfam" id="PF00733"/>
    </source>
</evidence>
<dbReference type="SUPFAM" id="SSF56235">
    <property type="entry name" value="N-terminal nucleophile aminohydrolases (Ntn hydrolases)"/>
    <property type="match status" value="1"/>
</dbReference>
<dbReference type="CDD" id="cd01991">
    <property type="entry name" value="Asn_synthase_B_C"/>
    <property type="match status" value="1"/>
</dbReference>
<dbReference type="EMBL" id="JRPN01000030">
    <property type="protein sequence ID" value="KGT74542.1"/>
    <property type="molecule type" value="Genomic_DNA"/>
</dbReference>
<dbReference type="Gene3D" id="3.40.50.620">
    <property type="entry name" value="HUPs"/>
    <property type="match status" value="1"/>
</dbReference>
<dbReference type="GO" id="GO:0005829">
    <property type="term" value="C:cytosol"/>
    <property type="evidence" value="ECO:0007669"/>
    <property type="project" value="TreeGrafter"/>
</dbReference>
<dbReference type="InterPro" id="IPR001962">
    <property type="entry name" value="Asn_synthase"/>
</dbReference>
<dbReference type="GO" id="GO:0004066">
    <property type="term" value="F:asparagine synthase (glutamine-hydrolyzing) activity"/>
    <property type="evidence" value="ECO:0007669"/>
    <property type="project" value="UniProtKB-EC"/>
</dbReference>
<evidence type="ECO:0000256" key="6">
    <source>
        <dbReference type="ARBA" id="ARBA00048741"/>
    </source>
</evidence>
<keyword evidence="4" id="KW-0547">Nucleotide-binding</keyword>
<dbReference type="InterPro" id="IPR014729">
    <property type="entry name" value="Rossmann-like_a/b/a_fold"/>
</dbReference>
<evidence type="ECO:0000256" key="4">
    <source>
        <dbReference type="ARBA" id="ARBA00022741"/>
    </source>
</evidence>
<reference evidence="9 10" key="1">
    <citation type="submission" date="2014-09" db="EMBL/GenBank/DDBJ databases">
        <title>Draft genome of Bradyrhizobium japonicum Is-34.</title>
        <authorList>
            <person name="Tsurumaru H."/>
            <person name="Yamakawa T."/>
            <person name="Hashimoto S."/>
            <person name="Okizaki K."/>
            <person name="Kanesaki Y."/>
            <person name="Yoshikawa H."/>
            <person name="Yajima S."/>
        </authorList>
    </citation>
    <scope>NUCLEOTIDE SEQUENCE [LARGE SCALE GENOMIC DNA]</scope>
    <source>
        <strain evidence="9 10">Is-34</strain>
    </source>
</reference>
<organism evidence="9 10">
    <name type="scientific">Bradyrhizobium japonicum</name>
    <dbReference type="NCBI Taxonomy" id="375"/>
    <lineage>
        <taxon>Bacteria</taxon>
        <taxon>Pseudomonadati</taxon>
        <taxon>Pseudomonadota</taxon>
        <taxon>Alphaproteobacteria</taxon>
        <taxon>Hyphomicrobiales</taxon>
        <taxon>Nitrobacteraceae</taxon>
        <taxon>Bradyrhizobium</taxon>
    </lineage>
</organism>
<keyword evidence="5" id="KW-0067">ATP-binding</keyword>
<evidence type="ECO:0000256" key="1">
    <source>
        <dbReference type="ARBA" id="ARBA00005187"/>
    </source>
</evidence>
<dbReference type="InterPro" id="IPR051786">
    <property type="entry name" value="ASN_synthetase/amidase"/>
</dbReference>
<dbReference type="GO" id="GO:0005524">
    <property type="term" value="F:ATP binding"/>
    <property type="evidence" value="ECO:0007669"/>
    <property type="project" value="UniProtKB-KW"/>
</dbReference>
<evidence type="ECO:0000259" key="8">
    <source>
        <dbReference type="Pfam" id="PF13537"/>
    </source>
</evidence>